<accession>A0A914SH79</accession>
<reference evidence="2" key="1">
    <citation type="submission" date="2022-11" db="UniProtKB">
        <authorList>
            <consortium name="WormBaseParasite"/>
        </authorList>
    </citation>
    <scope>IDENTIFICATION</scope>
</reference>
<evidence type="ECO:0000313" key="2">
    <source>
        <dbReference type="WBParaSite" id="PEQ_0001334101-mRNA-1"/>
    </source>
</evidence>
<dbReference type="Proteomes" id="UP000887564">
    <property type="component" value="Unplaced"/>
</dbReference>
<evidence type="ECO:0000313" key="1">
    <source>
        <dbReference type="Proteomes" id="UP000887564"/>
    </source>
</evidence>
<dbReference type="AlphaFoldDB" id="A0A914SH79"/>
<dbReference type="WBParaSite" id="PEQ_0001334101-mRNA-1">
    <property type="protein sequence ID" value="PEQ_0001334101-mRNA-1"/>
    <property type="gene ID" value="PEQ_0001334101"/>
</dbReference>
<proteinExistence type="predicted"/>
<sequence>MACEGNRKLEKNGKLKNMMTLSSKMTHCRDKYRQFN</sequence>
<name>A0A914SH79_PAREQ</name>
<organism evidence="1 2">
    <name type="scientific">Parascaris equorum</name>
    <name type="common">Equine roundworm</name>
    <dbReference type="NCBI Taxonomy" id="6256"/>
    <lineage>
        <taxon>Eukaryota</taxon>
        <taxon>Metazoa</taxon>
        <taxon>Ecdysozoa</taxon>
        <taxon>Nematoda</taxon>
        <taxon>Chromadorea</taxon>
        <taxon>Rhabditida</taxon>
        <taxon>Spirurina</taxon>
        <taxon>Ascaridomorpha</taxon>
        <taxon>Ascaridoidea</taxon>
        <taxon>Ascarididae</taxon>
        <taxon>Parascaris</taxon>
    </lineage>
</organism>
<keyword evidence="1" id="KW-1185">Reference proteome</keyword>
<protein>
    <submittedName>
        <fullName evidence="2">Uncharacterized protein</fullName>
    </submittedName>
</protein>